<evidence type="ECO:0000256" key="4">
    <source>
        <dbReference type="ARBA" id="ARBA00022729"/>
    </source>
</evidence>
<organism evidence="8 9">
    <name type="scientific">candidate division TA06 bacterium 34_109</name>
    <dbReference type="NCBI Taxonomy" id="1635277"/>
    <lineage>
        <taxon>Bacteria</taxon>
        <taxon>Bacteria division TA06</taxon>
    </lineage>
</organism>
<accession>A0A101I0I6</accession>
<sequence>MKSKIIITFIGVFLGVTIFTLVGFAGPSTAILIPGTIGDNPLFQEDIKGAKEAAEIAGLKEPKVVEGGDDYASYEKKLISLAATNQYDILVTFTDSMADSIVKVANMFPEQKFILVYGDIHLATEEIPPNLFSSKFRSEDQGYLAGYFAGLVTKSNLPNANEELKIGIMMPDIYPAWNDILIPAYEHGAKAVDPNIEVIQSVLGSWVDVSKGAQAAKMQFAQGVDIILLLTGSACMGAVDEAKVEGKYIIGFNTNIIHLEPDVILGCVLINNREEVKNILLRAYKNTLPFGTEEVVGAKEGVVSFTFDDPNYKQRVPEEIQIAMLECYKRLQNGEINPLGD</sequence>
<dbReference type="SUPFAM" id="SSF53822">
    <property type="entry name" value="Periplasmic binding protein-like I"/>
    <property type="match status" value="1"/>
</dbReference>
<reference evidence="9" key="1">
    <citation type="journal article" date="2015" name="MBio">
        <title>Genome-Resolved Metagenomic Analysis Reveals Roles for Candidate Phyla and Other Microbial Community Members in Biogeochemical Transformations in Oil Reservoirs.</title>
        <authorList>
            <person name="Hu P."/>
            <person name="Tom L."/>
            <person name="Singh A."/>
            <person name="Thomas B.C."/>
            <person name="Baker B.J."/>
            <person name="Piceno Y.M."/>
            <person name="Andersen G.L."/>
            <person name="Banfield J.F."/>
        </authorList>
    </citation>
    <scope>NUCLEOTIDE SEQUENCE [LARGE SCALE GENOMIC DNA]</scope>
</reference>
<feature type="domain" description="ABC transporter substrate-binding protein PnrA-like" evidence="7">
    <location>
        <begin position="29"/>
        <end position="325"/>
    </location>
</feature>
<dbReference type="Proteomes" id="UP000053467">
    <property type="component" value="Unassembled WGS sequence"/>
</dbReference>
<dbReference type="Gene3D" id="3.40.50.2300">
    <property type="match status" value="2"/>
</dbReference>
<keyword evidence="4" id="KW-0732">Signal</keyword>
<comment type="caution">
    <text evidence="8">The sequence shown here is derived from an EMBL/GenBank/DDBJ whole genome shotgun (WGS) entry which is preliminary data.</text>
</comment>
<evidence type="ECO:0000256" key="1">
    <source>
        <dbReference type="ARBA" id="ARBA00004193"/>
    </source>
</evidence>
<dbReference type="PANTHER" id="PTHR34296:SF2">
    <property type="entry name" value="ABC TRANSPORTER GUANOSINE-BINDING PROTEIN NUPN"/>
    <property type="match status" value="1"/>
</dbReference>
<proteinExistence type="inferred from homology"/>
<dbReference type="InterPro" id="IPR050957">
    <property type="entry name" value="BMP_lipoprotein"/>
</dbReference>
<comment type="similarity">
    <text evidence="2">Belongs to the BMP lipoprotein family.</text>
</comment>
<evidence type="ECO:0000256" key="5">
    <source>
        <dbReference type="ARBA" id="ARBA00023136"/>
    </source>
</evidence>
<dbReference type="InterPro" id="IPR003760">
    <property type="entry name" value="PnrA-like"/>
</dbReference>
<keyword evidence="6" id="KW-0449">Lipoprotein</keyword>
<protein>
    <submittedName>
        <fullName evidence="8">Nucleoside-binding protein</fullName>
    </submittedName>
</protein>
<keyword evidence="3" id="KW-1003">Cell membrane</keyword>
<keyword evidence="5" id="KW-0472">Membrane</keyword>
<dbReference type="InterPro" id="IPR028082">
    <property type="entry name" value="Peripla_BP_I"/>
</dbReference>
<gene>
    <name evidence="8" type="ORF">XE03_1522</name>
</gene>
<evidence type="ECO:0000259" key="7">
    <source>
        <dbReference type="Pfam" id="PF02608"/>
    </source>
</evidence>
<evidence type="ECO:0000256" key="6">
    <source>
        <dbReference type="ARBA" id="ARBA00023288"/>
    </source>
</evidence>
<evidence type="ECO:0000313" key="8">
    <source>
        <dbReference type="EMBL" id="KUK86390.1"/>
    </source>
</evidence>
<evidence type="ECO:0000256" key="2">
    <source>
        <dbReference type="ARBA" id="ARBA00008610"/>
    </source>
</evidence>
<dbReference type="Pfam" id="PF02608">
    <property type="entry name" value="Bmp"/>
    <property type="match status" value="1"/>
</dbReference>
<name>A0A101I0I6_UNCT6</name>
<dbReference type="PANTHER" id="PTHR34296">
    <property type="entry name" value="TRANSCRIPTIONAL ACTIVATOR PROTEIN MED"/>
    <property type="match status" value="1"/>
</dbReference>
<dbReference type="AlphaFoldDB" id="A0A101I0I6"/>
<dbReference type="GO" id="GO:0005886">
    <property type="term" value="C:plasma membrane"/>
    <property type="evidence" value="ECO:0007669"/>
    <property type="project" value="UniProtKB-SubCell"/>
</dbReference>
<evidence type="ECO:0000256" key="3">
    <source>
        <dbReference type="ARBA" id="ARBA00022475"/>
    </source>
</evidence>
<evidence type="ECO:0000313" key="9">
    <source>
        <dbReference type="Proteomes" id="UP000053467"/>
    </source>
</evidence>
<comment type="subcellular location">
    <subcellularLocation>
        <location evidence="1">Cell membrane</location>
        <topology evidence="1">Lipid-anchor</topology>
    </subcellularLocation>
</comment>
<dbReference type="EMBL" id="LGGX01000020">
    <property type="protein sequence ID" value="KUK86390.1"/>
    <property type="molecule type" value="Genomic_DNA"/>
</dbReference>